<gene>
    <name evidence="2" type="ORF">TARUN_2259</name>
</gene>
<feature type="compositionally biased region" description="Pro residues" evidence="1">
    <location>
        <begin position="177"/>
        <end position="189"/>
    </location>
</feature>
<name>A0A395NVY1_TRIAR</name>
<organism evidence="2 3">
    <name type="scientific">Trichoderma arundinaceum</name>
    <dbReference type="NCBI Taxonomy" id="490622"/>
    <lineage>
        <taxon>Eukaryota</taxon>
        <taxon>Fungi</taxon>
        <taxon>Dikarya</taxon>
        <taxon>Ascomycota</taxon>
        <taxon>Pezizomycotina</taxon>
        <taxon>Sordariomycetes</taxon>
        <taxon>Hypocreomycetidae</taxon>
        <taxon>Hypocreales</taxon>
        <taxon>Hypocreaceae</taxon>
        <taxon>Trichoderma</taxon>
    </lineage>
</organism>
<dbReference type="OrthoDB" id="10677731at2759"/>
<evidence type="ECO:0000313" key="3">
    <source>
        <dbReference type="Proteomes" id="UP000266272"/>
    </source>
</evidence>
<dbReference type="Proteomes" id="UP000266272">
    <property type="component" value="Unassembled WGS sequence"/>
</dbReference>
<accession>A0A395NVY1</accession>
<protein>
    <submittedName>
        <fullName evidence="2">Uncharacterized protein</fullName>
    </submittedName>
</protein>
<reference evidence="2 3" key="1">
    <citation type="journal article" date="2018" name="PLoS Pathog.">
        <title>Evolution of structural diversity of trichothecenes, a family of toxins produced by plant pathogenic and entomopathogenic fungi.</title>
        <authorList>
            <person name="Proctor R.H."/>
            <person name="McCormick S.P."/>
            <person name="Kim H.S."/>
            <person name="Cardoza R.E."/>
            <person name="Stanley A.M."/>
            <person name="Lindo L."/>
            <person name="Kelly A."/>
            <person name="Brown D.W."/>
            <person name="Lee T."/>
            <person name="Vaughan M.M."/>
            <person name="Alexander N.J."/>
            <person name="Busman M."/>
            <person name="Gutierrez S."/>
        </authorList>
    </citation>
    <scope>NUCLEOTIDE SEQUENCE [LARGE SCALE GENOMIC DNA]</scope>
    <source>
        <strain evidence="2 3">IBT 40837</strain>
    </source>
</reference>
<sequence>MRPSICVQGGKSCAACRVRCPIAAAHALGPTDGEDGPGRGLLHHSTRAAAPWEPLGGRGEQLAPRRCCRWTSHHFGTRVWASKAQNLSVGTPSHVWQSFASPSLPLPPSGLRAPYWEASSEASRDGGMLFALPSERVRLAASLNRSCLAVEEQQPAHVGAFATCQYELSSRRTATGLPPPPPSPAPPPWVAANGTRDSHRDPSKAHGLRRWTRRSPTPQGRSPRMIGQGLPVVSLPQSHLGPGAHRPRATRRLASERTPKYDDDTGAVAAAASLHPRATSPGAGGPRNAQRLQPCGLGASHAQLGSGAWPRGRGSGWPQAPGLSAVGAVGAPATARWAPNLRCSKSRPTQRAADAPPVAVLLMLPALEWQGFGARGIGALGSLLCAPWSGRVQGDALTHAVPSTEHLAQAPAVERRKSATAMRGGSTTPLPTLEMHIKGLCL</sequence>
<comment type="caution">
    <text evidence="2">The sequence shown here is derived from an EMBL/GenBank/DDBJ whole genome shotgun (WGS) entry which is preliminary data.</text>
</comment>
<evidence type="ECO:0000313" key="2">
    <source>
        <dbReference type="EMBL" id="RFU79967.1"/>
    </source>
</evidence>
<dbReference type="AlphaFoldDB" id="A0A395NVY1"/>
<feature type="compositionally biased region" description="Basic and acidic residues" evidence="1">
    <location>
        <begin position="253"/>
        <end position="263"/>
    </location>
</feature>
<proteinExistence type="predicted"/>
<feature type="region of interest" description="Disordered" evidence="1">
    <location>
        <begin position="172"/>
        <end position="264"/>
    </location>
</feature>
<keyword evidence="3" id="KW-1185">Reference proteome</keyword>
<dbReference type="EMBL" id="PXOA01000129">
    <property type="protein sequence ID" value="RFU79967.1"/>
    <property type="molecule type" value="Genomic_DNA"/>
</dbReference>
<evidence type="ECO:0000256" key="1">
    <source>
        <dbReference type="SAM" id="MobiDB-lite"/>
    </source>
</evidence>